<name>A0A239E2N5_9SPHN</name>
<dbReference type="Pfam" id="PF17765">
    <property type="entry name" value="MLTR_LBD"/>
    <property type="match status" value="1"/>
</dbReference>
<dbReference type="PANTHER" id="PTHR35010">
    <property type="entry name" value="BLL4672 PROTEIN-RELATED"/>
    <property type="match status" value="1"/>
</dbReference>
<evidence type="ECO:0000259" key="1">
    <source>
        <dbReference type="PROSITE" id="PS50943"/>
    </source>
</evidence>
<dbReference type="PANTHER" id="PTHR35010:SF4">
    <property type="entry name" value="BLL5781 PROTEIN"/>
    <property type="match status" value="1"/>
</dbReference>
<organism evidence="2 3">
    <name type="scientific">Sphingopyxis indica</name>
    <dbReference type="NCBI Taxonomy" id="436663"/>
    <lineage>
        <taxon>Bacteria</taxon>
        <taxon>Pseudomonadati</taxon>
        <taxon>Pseudomonadota</taxon>
        <taxon>Alphaproteobacteria</taxon>
        <taxon>Sphingomonadales</taxon>
        <taxon>Sphingomonadaceae</taxon>
        <taxon>Sphingopyxis</taxon>
    </lineage>
</organism>
<dbReference type="InterPro" id="IPR041413">
    <property type="entry name" value="MLTR_LBD"/>
</dbReference>
<dbReference type="PROSITE" id="PS50943">
    <property type="entry name" value="HTH_CROC1"/>
    <property type="match status" value="1"/>
</dbReference>
<dbReference type="InterPro" id="IPR001387">
    <property type="entry name" value="Cro/C1-type_HTH"/>
</dbReference>
<dbReference type="AlphaFoldDB" id="A0A239E2N5"/>
<dbReference type="GO" id="GO:0003677">
    <property type="term" value="F:DNA binding"/>
    <property type="evidence" value="ECO:0007669"/>
    <property type="project" value="InterPro"/>
</dbReference>
<dbReference type="EMBL" id="FZPA01000001">
    <property type="protein sequence ID" value="SNS38232.1"/>
    <property type="molecule type" value="Genomic_DNA"/>
</dbReference>
<dbReference type="SMART" id="SM00530">
    <property type="entry name" value="HTH_XRE"/>
    <property type="match status" value="1"/>
</dbReference>
<dbReference type="SUPFAM" id="SSF47413">
    <property type="entry name" value="lambda repressor-like DNA-binding domains"/>
    <property type="match status" value="1"/>
</dbReference>
<dbReference type="Gene3D" id="3.30.450.180">
    <property type="match status" value="1"/>
</dbReference>
<dbReference type="Proteomes" id="UP000198339">
    <property type="component" value="Unassembled WGS sequence"/>
</dbReference>
<proteinExistence type="predicted"/>
<dbReference type="Gene3D" id="1.10.260.40">
    <property type="entry name" value="lambda repressor-like DNA-binding domains"/>
    <property type="match status" value="1"/>
</dbReference>
<dbReference type="InterPro" id="IPR010982">
    <property type="entry name" value="Lambda_DNA-bd_dom_sf"/>
</dbReference>
<dbReference type="OrthoDB" id="9785973at2"/>
<dbReference type="RefSeq" id="WP_089214402.1">
    <property type="nucleotide sequence ID" value="NZ_FZPA01000001.1"/>
</dbReference>
<dbReference type="CDD" id="cd00093">
    <property type="entry name" value="HTH_XRE"/>
    <property type="match status" value="1"/>
</dbReference>
<evidence type="ECO:0000313" key="2">
    <source>
        <dbReference type="EMBL" id="SNS38232.1"/>
    </source>
</evidence>
<gene>
    <name evidence="2" type="ORF">SAMN06295955_101540</name>
</gene>
<accession>A0A239E2N5</accession>
<feature type="domain" description="HTH cro/C1-type" evidence="1">
    <location>
        <begin position="10"/>
        <end position="64"/>
    </location>
</feature>
<dbReference type="Pfam" id="PF13560">
    <property type="entry name" value="HTH_31"/>
    <property type="match status" value="1"/>
</dbReference>
<evidence type="ECO:0000313" key="3">
    <source>
        <dbReference type="Proteomes" id="UP000198339"/>
    </source>
</evidence>
<reference evidence="2 3" key="1">
    <citation type="submission" date="2017-06" db="EMBL/GenBank/DDBJ databases">
        <authorList>
            <person name="Kim H.J."/>
            <person name="Triplett B.A."/>
        </authorList>
    </citation>
    <scope>NUCLEOTIDE SEQUENCE [LARGE SCALE GENOMIC DNA]</scope>
    <source>
        <strain evidence="2 3">DS15</strain>
    </source>
</reference>
<keyword evidence="3" id="KW-1185">Reference proteome</keyword>
<protein>
    <submittedName>
        <fullName evidence="2">Transcriptional regulator, XRE family</fullName>
    </submittedName>
</protein>
<sequence>MQVAPLGEQLREWRTRRRMSQMDLALETDISTRHLSFIETGRSRPSPQMIERIAERLQVPHRARNALLLAAGFAPDYRERALDSAEMAGMRAIVEHVLKGHEPYPALAVDRHWNMVAANGAITLLTALVDPALLEPPANVLRIALHPHGLAPHIENRAEWRAHILHRLGGQIEATADAGLAALRDELAAYDADDAEDYIAEANGIAVPLILNTPAGPIRFVSTVTVFGTPLDITLSELAIEAFFPADAESAALLRELALQRE</sequence>